<feature type="binding site" evidence="14">
    <location>
        <position position="431"/>
    </location>
    <ligand>
        <name>Zn(2+)</name>
        <dbReference type="ChEBI" id="CHEBI:29105"/>
    </ligand>
</feature>
<dbReference type="HAMAP" id="MF_01588">
    <property type="entry name" value="DNA_ligase_A"/>
    <property type="match status" value="1"/>
</dbReference>
<keyword evidence="18" id="KW-1185">Reference proteome</keyword>
<dbReference type="InterPro" id="IPR010994">
    <property type="entry name" value="RuvA_2-like"/>
</dbReference>
<dbReference type="Proteomes" id="UP000250086">
    <property type="component" value="Unassembled WGS sequence"/>
</dbReference>
<comment type="caution">
    <text evidence="14">Lacks conserved residue(s) required for the propagation of feature annotation.</text>
</comment>
<reference evidence="17 18" key="1">
    <citation type="submission" date="2018-06" db="EMBL/GenBank/DDBJ databases">
        <authorList>
            <consortium name="Pathogen Informatics"/>
            <person name="Doyle S."/>
        </authorList>
    </citation>
    <scope>NUCLEOTIDE SEQUENCE [LARGE SCALE GENOMIC DNA]</scope>
    <source>
        <strain evidence="17 18">NCTC13093</strain>
    </source>
</reference>
<dbReference type="PROSITE" id="PS01056">
    <property type="entry name" value="DNA_LIGASE_N2"/>
    <property type="match status" value="1"/>
</dbReference>
<dbReference type="InterPro" id="IPR004150">
    <property type="entry name" value="NAD_DNA_ligase_OB"/>
</dbReference>
<evidence type="ECO:0000256" key="11">
    <source>
        <dbReference type="ARBA" id="ARBA00023204"/>
    </source>
</evidence>
<evidence type="ECO:0000256" key="6">
    <source>
        <dbReference type="ARBA" id="ARBA00022723"/>
    </source>
</evidence>
<comment type="function">
    <text evidence="1 14">DNA ligase that catalyzes the formation of phosphodiester linkages between 5'-phosphoryl and 3'-hydroxyl groups in double-stranded DNA using NAD as a coenzyme and as the energy source for the reaction. It is essential for DNA replication and repair of damaged DNA.</text>
</comment>
<comment type="catalytic activity">
    <reaction evidence="12 14 15">
        <text>NAD(+) + (deoxyribonucleotide)n-3'-hydroxyl + 5'-phospho-(deoxyribonucleotide)m = (deoxyribonucleotide)n+m + AMP + beta-nicotinamide D-nucleotide.</text>
        <dbReference type="EC" id="6.5.1.2"/>
    </reaction>
</comment>
<dbReference type="NCBIfam" id="TIGR00575">
    <property type="entry name" value="dnlj"/>
    <property type="match status" value="1"/>
</dbReference>
<name>A0A2X0V7M0_9GAMM</name>
<feature type="binding site" evidence="14">
    <location>
        <position position="112"/>
    </location>
    <ligand>
        <name>NAD(+)</name>
        <dbReference type="ChEBI" id="CHEBI:57540"/>
    </ligand>
</feature>
<keyword evidence="8 14" id="KW-0862">Zinc</keyword>
<dbReference type="Pfam" id="PF03119">
    <property type="entry name" value="DNA_ligase_ZBD"/>
    <property type="match status" value="1"/>
</dbReference>
<dbReference type="CDD" id="cd17748">
    <property type="entry name" value="BRCT_DNA_ligase_like"/>
    <property type="match status" value="1"/>
</dbReference>
<dbReference type="SMART" id="SM00278">
    <property type="entry name" value="HhH1"/>
    <property type="match status" value="3"/>
</dbReference>
<feature type="binding site" evidence="14">
    <location>
        <begin position="32"/>
        <end position="36"/>
    </location>
    <ligand>
        <name>NAD(+)</name>
        <dbReference type="ChEBI" id="CHEBI:57540"/>
    </ligand>
</feature>
<dbReference type="GO" id="GO:0003677">
    <property type="term" value="F:DNA binding"/>
    <property type="evidence" value="ECO:0007669"/>
    <property type="project" value="InterPro"/>
</dbReference>
<evidence type="ECO:0000256" key="14">
    <source>
        <dbReference type="HAMAP-Rule" id="MF_01588"/>
    </source>
</evidence>
<dbReference type="Gene3D" id="3.30.470.30">
    <property type="entry name" value="DNA ligase/mRNA capping enzyme"/>
    <property type="match status" value="1"/>
</dbReference>
<dbReference type="Gene3D" id="1.10.287.610">
    <property type="entry name" value="Helix hairpin bin"/>
    <property type="match status" value="1"/>
</dbReference>
<keyword evidence="7 14" id="KW-0227">DNA damage</keyword>
<dbReference type="PIRSF" id="PIRSF001604">
    <property type="entry name" value="LigA"/>
    <property type="match status" value="1"/>
</dbReference>
<dbReference type="Gene3D" id="2.40.50.140">
    <property type="entry name" value="Nucleic acid-binding proteins"/>
    <property type="match status" value="1"/>
</dbReference>
<keyword evidence="5 14" id="KW-0235">DNA replication</keyword>
<dbReference type="AlphaFoldDB" id="A0A2X0V7M0"/>
<evidence type="ECO:0000256" key="13">
    <source>
        <dbReference type="ARBA" id="ARBA00060881"/>
    </source>
</evidence>
<dbReference type="SUPFAM" id="SSF47781">
    <property type="entry name" value="RuvA domain 2-like"/>
    <property type="match status" value="1"/>
</dbReference>
<dbReference type="InterPro" id="IPR041663">
    <property type="entry name" value="DisA/LigA_HHH"/>
</dbReference>
<dbReference type="GO" id="GO:0006260">
    <property type="term" value="P:DNA replication"/>
    <property type="evidence" value="ECO:0007669"/>
    <property type="project" value="UniProtKB-KW"/>
</dbReference>
<feature type="domain" description="BRCT" evidence="16">
    <location>
        <begin position="611"/>
        <end position="693"/>
    </location>
</feature>
<dbReference type="Gene3D" id="3.40.50.10190">
    <property type="entry name" value="BRCT domain"/>
    <property type="match status" value="1"/>
</dbReference>
<dbReference type="SMART" id="SM00292">
    <property type="entry name" value="BRCT"/>
    <property type="match status" value="1"/>
</dbReference>
<dbReference type="InterPro" id="IPR004149">
    <property type="entry name" value="Znf_DNAligase_C4"/>
</dbReference>
<evidence type="ECO:0000313" key="17">
    <source>
        <dbReference type="EMBL" id="SPT68795.1"/>
    </source>
</evidence>
<protein>
    <recommendedName>
        <fullName evidence="3 14">DNA ligase</fullName>
        <ecNumber evidence="2 14">6.5.1.2</ecNumber>
    </recommendedName>
    <alternativeName>
        <fullName evidence="14">Polydeoxyribonucleotide synthase [NAD(+)]</fullName>
    </alternativeName>
</protein>
<dbReference type="SUPFAM" id="SSF52113">
    <property type="entry name" value="BRCT domain"/>
    <property type="match status" value="1"/>
</dbReference>
<evidence type="ECO:0000313" key="18">
    <source>
        <dbReference type="Proteomes" id="UP000250086"/>
    </source>
</evidence>
<comment type="cofactor">
    <cofactor evidence="14">
        <name>Mg(2+)</name>
        <dbReference type="ChEBI" id="CHEBI:18420"/>
    </cofactor>
    <cofactor evidence="14">
        <name>Mn(2+)</name>
        <dbReference type="ChEBI" id="CHEBI:29035"/>
    </cofactor>
</comment>
<dbReference type="Gene3D" id="1.10.150.20">
    <property type="entry name" value="5' to 3' exonuclease, C-terminal subdomain"/>
    <property type="match status" value="2"/>
</dbReference>
<dbReference type="NCBIfam" id="NF005932">
    <property type="entry name" value="PRK07956.1"/>
    <property type="match status" value="1"/>
</dbReference>
<keyword evidence="10 14" id="KW-0520">NAD</keyword>
<dbReference type="EC" id="6.5.1.2" evidence="2 14"/>
<feature type="active site" description="N6-AMP-lysine intermediate" evidence="14">
    <location>
        <position position="114"/>
    </location>
</feature>
<evidence type="ECO:0000256" key="8">
    <source>
        <dbReference type="ARBA" id="ARBA00022833"/>
    </source>
</evidence>
<dbReference type="InterPro" id="IPR036420">
    <property type="entry name" value="BRCT_dom_sf"/>
</dbReference>
<evidence type="ECO:0000256" key="10">
    <source>
        <dbReference type="ARBA" id="ARBA00023027"/>
    </source>
</evidence>
<gene>
    <name evidence="14 17" type="primary">ligA</name>
    <name evidence="17" type="ORF">NCTC13093_00132</name>
</gene>
<dbReference type="FunFam" id="3.30.470.30:FF:000001">
    <property type="entry name" value="DNA ligase"/>
    <property type="match status" value="1"/>
</dbReference>
<dbReference type="PANTHER" id="PTHR23389:SF9">
    <property type="entry name" value="DNA LIGASE"/>
    <property type="match status" value="1"/>
</dbReference>
<comment type="similarity">
    <text evidence="13 14">Belongs to the NAD-dependent DNA ligase family. LigA subfamily.</text>
</comment>
<dbReference type="GO" id="GO:0046872">
    <property type="term" value="F:metal ion binding"/>
    <property type="evidence" value="ECO:0007669"/>
    <property type="project" value="UniProtKB-KW"/>
</dbReference>
<feature type="binding site" evidence="14">
    <location>
        <position position="410"/>
    </location>
    <ligand>
        <name>Zn(2+)</name>
        <dbReference type="ChEBI" id="CHEBI:29105"/>
    </ligand>
</feature>
<organism evidence="17 18">
    <name type="scientific">Anaerobiospirillum thomasii</name>
    <dbReference type="NCBI Taxonomy" id="179995"/>
    <lineage>
        <taxon>Bacteria</taxon>
        <taxon>Pseudomonadati</taxon>
        <taxon>Pseudomonadota</taxon>
        <taxon>Gammaproteobacteria</taxon>
        <taxon>Aeromonadales</taxon>
        <taxon>Succinivibrionaceae</taxon>
        <taxon>Anaerobiospirillum</taxon>
    </lineage>
</organism>
<feature type="binding site" evidence="14">
    <location>
        <position position="172"/>
    </location>
    <ligand>
        <name>NAD(+)</name>
        <dbReference type="ChEBI" id="CHEBI:57540"/>
    </ligand>
</feature>
<dbReference type="EMBL" id="UAPV01000001">
    <property type="protein sequence ID" value="SPT68795.1"/>
    <property type="molecule type" value="Genomic_DNA"/>
</dbReference>
<dbReference type="Pfam" id="PF00533">
    <property type="entry name" value="BRCT"/>
    <property type="match status" value="1"/>
</dbReference>
<keyword evidence="4 14" id="KW-0436">Ligase</keyword>
<evidence type="ECO:0000256" key="15">
    <source>
        <dbReference type="RuleBase" id="RU000618"/>
    </source>
</evidence>
<dbReference type="InterPro" id="IPR001357">
    <property type="entry name" value="BRCT_dom"/>
</dbReference>
<evidence type="ECO:0000256" key="7">
    <source>
        <dbReference type="ARBA" id="ARBA00022763"/>
    </source>
</evidence>
<dbReference type="InterPro" id="IPR013839">
    <property type="entry name" value="DNAligase_adenylation"/>
</dbReference>
<keyword evidence="6 14" id="KW-0479">Metal-binding</keyword>
<dbReference type="PANTHER" id="PTHR23389">
    <property type="entry name" value="CHROMOSOME TRANSMISSION FIDELITY FACTOR 18"/>
    <property type="match status" value="1"/>
</dbReference>
<dbReference type="CDD" id="cd00114">
    <property type="entry name" value="LIGANc"/>
    <property type="match status" value="1"/>
</dbReference>
<dbReference type="FunFam" id="2.40.50.140:FF:000012">
    <property type="entry name" value="DNA ligase"/>
    <property type="match status" value="1"/>
</dbReference>
<dbReference type="InterPro" id="IPR012340">
    <property type="entry name" value="NA-bd_OB-fold"/>
</dbReference>
<dbReference type="Gene3D" id="6.20.10.30">
    <property type="match status" value="1"/>
</dbReference>
<keyword evidence="11 14" id="KW-0234">DNA repair</keyword>
<dbReference type="GO" id="GO:0006281">
    <property type="term" value="P:DNA repair"/>
    <property type="evidence" value="ECO:0007669"/>
    <property type="project" value="UniProtKB-KW"/>
</dbReference>
<feature type="binding site" evidence="14">
    <location>
        <position position="313"/>
    </location>
    <ligand>
        <name>NAD(+)</name>
        <dbReference type="ChEBI" id="CHEBI:57540"/>
    </ligand>
</feature>
<evidence type="ECO:0000256" key="3">
    <source>
        <dbReference type="ARBA" id="ARBA00013308"/>
    </source>
</evidence>
<dbReference type="SUPFAM" id="SSF50249">
    <property type="entry name" value="Nucleic acid-binding proteins"/>
    <property type="match status" value="1"/>
</dbReference>
<dbReference type="InterPro" id="IPR001679">
    <property type="entry name" value="DNA_ligase"/>
</dbReference>
<dbReference type="RefSeq" id="WP_113743009.1">
    <property type="nucleotide sequence ID" value="NZ_UAPV01000001.1"/>
</dbReference>
<keyword evidence="9 14" id="KW-0460">Magnesium</keyword>
<dbReference type="InterPro" id="IPR018239">
    <property type="entry name" value="DNA_ligase_AS"/>
</dbReference>
<evidence type="ECO:0000256" key="2">
    <source>
        <dbReference type="ARBA" id="ARBA00012722"/>
    </source>
</evidence>
<dbReference type="InterPro" id="IPR003583">
    <property type="entry name" value="Hlx-hairpin-Hlx_DNA-bd_motif"/>
</dbReference>
<dbReference type="PROSITE" id="PS01055">
    <property type="entry name" value="DNA_LIGASE_N1"/>
    <property type="match status" value="1"/>
</dbReference>
<dbReference type="Pfam" id="PF03120">
    <property type="entry name" value="OB_DNA_ligase"/>
    <property type="match status" value="1"/>
</dbReference>
<feature type="binding site" evidence="14">
    <location>
        <position position="135"/>
    </location>
    <ligand>
        <name>NAD(+)</name>
        <dbReference type="ChEBI" id="CHEBI:57540"/>
    </ligand>
</feature>
<evidence type="ECO:0000256" key="5">
    <source>
        <dbReference type="ARBA" id="ARBA00022705"/>
    </source>
</evidence>
<dbReference type="PROSITE" id="PS50172">
    <property type="entry name" value="BRCT"/>
    <property type="match status" value="1"/>
</dbReference>
<dbReference type="SMART" id="SM00532">
    <property type="entry name" value="LIGANc"/>
    <property type="match status" value="1"/>
</dbReference>
<keyword evidence="14" id="KW-0464">Manganese</keyword>
<dbReference type="SUPFAM" id="SSF56091">
    <property type="entry name" value="DNA ligase/mRNA capping enzyme, catalytic domain"/>
    <property type="match status" value="1"/>
</dbReference>
<dbReference type="Pfam" id="PF12826">
    <property type="entry name" value="HHH_2"/>
    <property type="match status" value="1"/>
</dbReference>
<feature type="binding site" evidence="14">
    <location>
        <position position="289"/>
    </location>
    <ligand>
        <name>NAD(+)</name>
        <dbReference type="ChEBI" id="CHEBI:57540"/>
    </ligand>
</feature>
<sequence>MDEIQEKIRALSATLDSYAKAYYVDDDPLVPDSEYDRLYHELLDLEQKYPQFIDKNSPTQRVGGAVKDSFKQIEHVIPMLSLADIFEDDELVDFSSRCLASGAPSNAPFCAEVKLDGLAVSLLYIDGELVQAATRGDGRTGEDITENVRTIKAIPLKLRSANIPSLIEIRGEVFMPRDGFNAWNENARAHNLKVFANPRNAAAGSLRQLDPKETARRPLTFNAYFIARAEGVELPDTQYDRLMYVKELGVPVNEHVTRARGLEGLREFYKKINNLRDSLNYDIDGVVLKLDSIELQESMGYTARTPRFAVAYKFPPQEEITRLLDVEFQVGRTGALTPVARLKSVVVGGACISNATLHNADEIKRLDIKIGDYVVIRRAGDVIPQITAVVKDRRGSDVKDIVFPTHCPVCGSLVEKVAGEAVARCSGGLVCPAQQKEAIRHFVSRNAMDIEGFGDKIVQALVDSGKVKTIADIYTLSVDDIASTMLESGKEDGKVRLIGKVIGTKLVAAIDKSRSIDFNRFVYALGIREVGEATALTLAHEYENIHELCDARFDDLIKLKDIGAVVATHIVDFFAEKHNLEVIERLVESNSGFLFSAGIKTKSCKIDKEAMDNLPLASKTYVLTGTLSMPRSKVKAMLISLGATVSGSVSKKTTSVIAGAEAGDKLRKATELGIEILSEEDLIKLLQKYKALE</sequence>
<accession>A0A2X0V7M0</accession>
<evidence type="ECO:0000256" key="9">
    <source>
        <dbReference type="ARBA" id="ARBA00022842"/>
    </source>
</evidence>
<feature type="binding site" evidence="14">
    <location>
        <begin position="81"/>
        <end position="82"/>
    </location>
    <ligand>
        <name>NAD(+)</name>
        <dbReference type="ChEBI" id="CHEBI:57540"/>
    </ligand>
</feature>
<dbReference type="GO" id="GO:0003911">
    <property type="term" value="F:DNA ligase (NAD+) activity"/>
    <property type="evidence" value="ECO:0007669"/>
    <property type="project" value="UniProtKB-UniRule"/>
</dbReference>
<dbReference type="FunFam" id="1.10.150.20:FF:000006">
    <property type="entry name" value="DNA ligase"/>
    <property type="match status" value="1"/>
</dbReference>
<feature type="binding site" evidence="14">
    <location>
        <position position="407"/>
    </location>
    <ligand>
        <name>Zn(2+)</name>
        <dbReference type="ChEBI" id="CHEBI:29105"/>
    </ligand>
</feature>
<dbReference type="InterPro" id="IPR033136">
    <property type="entry name" value="DNA_ligase_CS"/>
</dbReference>
<dbReference type="GO" id="GO:0005829">
    <property type="term" value="C:cytosol"/>
    <property type="evidence" value="ECO:0007669"/>
    <property type="project" value="TreeGrafter"/>
</dbReference>
<dbReference type="InterPro" id="IPR013840">
    <property type="entry name" value="DNAligase_N"/>
</dbReference>
<evidence type="ECO:0000256" key="4">
    <source>
        <dbReference type="ARBA" id="ARBA00022598"/>
    </source>
</evidence>
<evidence type="ECO:0000256" key="1">
    <source>
        <dbReference type="ARBA" id="ARBA00004067"/>
    </source>
</evidence>
<dbReference type="Pfam" id="PF01653">
    <property type="entry name" value="DNA_ligase_aden"/>
    <property type="match status" value="1"/>
</dbReference>
<evidence type="ECO:0000259" key="16">
    <source>
        <dbReference type="PROSITE" id="PS50172"/>
    </source>
</evidence>
<evidence type="ECO:0000256" key="12">
    <source>
        <dbReference type="ARBA" id="ARBA00034005"/>
    </source>
</evidence>
<proteinExistence type="inferred from homology"/>